<protein>
    <submittedName>
        <fullName evidence="2">Uncharacterized protein</fullName>
    </submittedName>
</protein>
<evidence type="ECO:0000256" key="1">
    <source>
        <dbReference type="SAM" id="Phobius"/>
    </source>
</evidence>
<name>A0A7M2T042_STRCW</name>
<dbReference type="KEGG" id="schf:IPT68_19265"/>
<keyword evidence="1" id="KW-0472">Membrane</keyword>
<reference evidence="2 3" key="1">
    <citation type="submission" date="2020-10" db="EMBL/GenBank/DDBJ databases">
        <title>Streptomyces chromofuscus complate genome analysis.</title>
        <authorList>
            <person name="Anwar N."/>
        </authorList>
    </citation>
    <scope>NUCLEOTIDE SEQUENCE [LARGE SCALE GENOMIC DNA]</scope>
    <source>
        <strain evidence="2 3">DSM 40273</strain>
    </source>
</reference>
<gene>
    <name evidence="2" type="ORF">IPT68_19265</name>
</gene>
<dbReference type="AlphaFoldDB" id="A0A7M2T042"/>
<dbReference type="RefSeq" id="WP_189695844.1">
    <property type="nucleotide sequence ID" value="NZ_BMTA01000001.1"/>
</dbReference>
<feature type="transmembrane region" description="Helical" evidence="1">
    <location>
        <begin position="98"/>
        <end position="122"/>
    </location>
</feature>
<organism evidence="2 3">
    <name type="scientific">Streptomyces chromofuscus</name>
    <dbReference type="NCBI Taxonomy" id="42881"/>
    <lineage>
        <taxon>Bacteria</taxon>
        <taxon>Bacillati</taxon>
        <taxon>Actinomycetota</taxon>
        <taxon>Actinomycetes</taxon>
        <taxon>Kitasatosporales</taxon>
        <taxon>Streptomycetaceae</taxon>
        <taxon>Streptomyces</taxon>
    </lineage>
</organism>
<evidence type="ECO:0000313" key="2">
    <source>
        <dbReference type="EMBL" id="QOV42017.1"/>
    </source>
</evidence>
<keyword evidence="3" id="KW-1185">Reference proteome</keyword>
<feature type="transmembrane region" description="Helical" evidence="1">
    <location>
        <begin position="73"/>
        <end position="92"/>
    </location>
</feature>
<keyword evidence="1" id="KW-0812">Transmembrane</keyword>
<dbReference type="EMBL" id="CP063374">
    <property type="protein sequence ID" value="QOV42017.1"/>
    <property type="molecule type" value="Genomic_DNA"/>
</dbReference>
<accession>A0A7M2T042</accession>
<sequence length="143" mass="14856">MERRLPRTASDLLTGLALAGLTAAAWAAWLGWDQHRDVRGDGTTTGPYEAWQVIGLVLTLLPPVYWAASRRHALAAVLGVPLGLTACAFLDWSDDASGLFMVGVTMVLVGSLAVTAAVTALITYGKRAGRPRGTAGGTPAGGR</sequence>
<proteinExistence type="predicted"/>
<keyword evidence="1" id="KW-1133">Transmembrane helix</keyword>
<feature type="transmembrane region" description="Helical" evidence="1">
    <location>
        <begin position="51"/>
        <end position="68"/>
    </location>
</feature>
<dbReference type="Proteomes" id="UP000594008">
    <property type="component" value="Chromosome"/>
</dbReference>
<evidence type="ECO:0000313" key="3">
    <source>
        <dbReference type="Proteomes" id="UP000594008"/>
    </source>
</evidence>